<feature type="domain" description="PPC" evidence="7">
    <location>
        <begin position="4"/>
        <end position="128"/>
    </location>
</feature>
<evidence type="ECO:0000313" key="9">
    <source>
        <dbReference type="EnsemblPlants" id="KEH26004"/>
    </source>
</evidence>
<comment type="function">
    <text evidence="5">Transcription factor that specifically binds AT-rich DNA sequences related to the nuclear matrix attachment regions (MARs).</text>
</comment>
<reference evidence="8 10" key="1">
    <citation type="journal article" date="2011" name="Nature">
        <title>The Medicago genome provides insight into the evolution of rhizobial symbioses.</title>
        <authorList>
            <person name="Young N.D."/>
            <person name="Debelle F."/>
            <person name="Oldroyd G.E."/>
            <person name="Geurts R."/>
            <person name="Cannon S.B."/>
            <person name="Udvardi M.K."/>
            <person name="Benedito V.A."/>
            <person name="Mayer K.F."/>
            <person name="Gouzy J."/>
            <person name="Schoof H."/>
            <person name="Van de Peer Y."/>
            <person name="Proost S."/>
            <person name="Cook D.R."/>
            <person name="Meyers B.C."/>
            <person name="Spannagl M."/>
            <person name="Cheung F."/>
            <person name="De Mita S."/>
            <person name="Krishnakumar V."/>
            <person name="Gundlach H."/>
            <person name="Zhou S."/>
            <person name="Mudge J."/>
            <person name="Bharti A.K."/>
            <person name="Murray J.D."/>
            <person name="Naoumkina M.A."/>
            <person name="Rosen B."/>
            <person name="Silverstein K.A."/>
            <person name="Tang H."/>
            <person name="Rombauts S."/>
            <person name="Zhao P.X."/>
            <person name="Zhou P."/>
            <person name="Barbe V."/>
            <person name="Bardou P."/>
            <person name="Bechner M."/>
            <person name="Bellec A."/>
            <person name="Berger A."/>
            <person name="Berges H."/>
            <person name="Bidwell S."/>
            <person name="Bisseling T."/>
            <person name="Choisne N."/>
            <person name="Couloux A."/>
            <person name="Denny R."/>
            <person name="Deshpande S."/>
            <person name="Dai X."/>
            <person name="Doyle J.J."/>
            <person name="Dudez A.M."/>
            <person name="Farmer A.D."/>
            <person name="Fouteau S."/>
            <person name="Franken C."/>
            <person name="Gibelin C."/>
            <person name="Gish J."/>
            <person name="Goldstein S."/>
            <person name="Gonzalez A.J."/>
            <person name="Green P.J."/>
            <person name="Hallab A."/>
            <person name="Hartog M."/>
            <person name="Hua A."/>
            <person name="Humphray S.J."/>
            <person name="Jeong D.H."/>
            <person name="Jing Y."/>
            <person name="Jocker A."/>
            <person name="Kenton S.M."/>
            <person name="Kim D.J."/>
            <person name="Klee K."/>
            <person name="Lai H."/>
            <person name="Lang C."/>
            <person name="Lin S."/>
            <person name="Macmil S.L."/>
            <person name="Magdelenat G."/>
            <person name="Matthews L."/>
            <person name="McCorrison J."/>
            <person name="Monaghan E.L."/>
            <person name="Mun J.H."/>
            <person name="Najar F.Z."/>
            <person name="Nicholson C."/>
            <person name="Noirot C."/>
            <person name="O'Bleness M."/>
            <person name="Paule C.R."/>
            <person name="Poulain J."/>
            <person name="Prion F."/>
            <person name="Qin B."/>
            <person name="Qu C."/>
            <person name="Retzel E.F."/>
            <person name="Riddle C."/>
            <person name="Sallet E."/>
            <person name="Samain S."/>
            <person name="Samson N."/>
            <person name="Sanders I."/>
            <person name="Saurat O."/>
            <person name="Scarpelli C."/>
            <person name="Schiex T."/>
            <person name="Segurens B."/>
            <person name="Severin A.J."/>
            <person name="Sherrier D.J."/>
            <person name="Shi R."/>
            <person name="Sims S."/>
            <person name="Singer S.R."/>
            <person name="Sinharoy S."/>
            <person name="Sterck L."/>
            <person name="Viollet A."/>
            <person name="Wang B.B."/>
            <person name="Wang K."/>
            <person name="Wang M."/>
            <person name="Wang X."/>
            <person name="Warfsmann J."/>
            <person name="Weissenbach J."/>
            <person name="White D.D."/>
            <person name="White J.D."/>
            <person name="Wiley G.B."/>
            <person name="Wincker P."/>
            <person name="Xing Y."/>
            <person name="Yang L."/>
            <person name="Yao Z."/>
            <person name="Ying F."/>
            <person name="Zhai J."/>
            <person name="Zhou L."/>
            <person name="Zuber A."/>
            <person name="Denarie J."/>
            <person name="Dixon R.A."/>
            <person name="May G.D."/>
            <person name="Schwartz D.C."/>
            <person name="Rogers J."/>
            <person name="Quetier F."/>
            <person name="Town C.D."/>
            <person name="Roe B.A."/>
        </authorList>
    </citation>
    <scope>NUCLEOTIDE SEQUENCE [LARGE SCALE GENOMIC DNA]</scope>
    <source>
        <strain evidence="8">A17</strain>
        <strain evidence="9 10">cv. Jemalong A17</strain>
    </source>
</reference>
<dbReference type="Pfam" id="PF03479">
    <property type="entry name" value="PCC"/>
    <property type="match status" value="1"/>
</dbReference>
<dbReference type="PANTHER" id="PTHR31500">
    <property type="entry name" value="AT-HOOK MOTIF NUCLEAR-LOCALIZED PROTEIN 9"/>
    <property type="match status" value="1"/>
</dbReference>
<reference evidence="8 10" key="2">
    <citation type="journal article" date="2014" name="BMC Genomics">
        <title>An improved genome release (version Mt4.0) for the model legume Medicago truncatula.</title>
        <authorList>
            <person name="Tang H."/>
            <person name="Krishnakumar V."/>
            <person name="Bidwell S."/>
            <person name="Rosen B."/>
            <person name="Chan A."/>
            <person name="Zhou S."/>
            <person name="Gentzbittel L."/>
            <person name="Childs K.L."/>
            <person name="Yandell M."/>
            <person name="Gundlach H."/>
            <person name="Mayer K.F."/>
            <person name="Schwartz D.C."/>
            <person name="Town C.D."/>
        </authorList>
    </citation>
    <scope>GENOME REANNOTATION</scope>
    <source>
        <strain evidence="8">A17</strain>
        <strain evidence="9 10">cv. Jemalong A17</strain>
    </source>
</reference>
<dbReference type="GO" id="GO:0005634">
    <property type="term" value="C:nucleus"/>
    <property type="evidence" value="ECO:0007669"/>
    <property type="project" value="UniProtKB-SubCell"/>
</dbReference>
<evidence type="ECO:0000256" key="1">
    <source>
        <dbReference type="ARBA" id="ARBA00023015"/>
    </source>
</evidence>
<feature type="compositionally biased region" description="Basic and acidic residues" evidence="6">
    <location>
        <begin position="135"/>
        <end position="148"/>
    </location>
</feature>
<keyword evidence="4 5" id="KW-0539">Nucleus</keyword>
<dbReference type="AlphaFoldDB" id="A0A072U8B4"/>
<dbReference type="HOGENOM" id="CLU_1436437_0_0_1"/>
<protein>
    <recommendedName>
        <fullName evidence="5">AT-hook motif nuclear-localized protein</fullName>
    </recommendedName>
</protein>
<feature type="region of interest" description="Disordered" evidence="6">
    <location>
        <begin position="135"/>
        <end position="166"/>
    </location>
</feature>
<keyword evidence="2 5" id="KW-0238">DNA-binding</keyword>
<dbReference type="InterPro" id="IPR005175">
    <property type="entry name" value="PPC_dom"/>
</dbReference>
<dbReference type="STRING" id="3880.A0A072U8B4"/>
<sequence>MTFSKNLSGNISILSAIGTTFKATICVDGKTQTYECIIILVKNTLTCLCGYMITSEIDSNFLLFILFCHGKFEIITIGGSFFPVKKESQCEVFEGLNVSLISDGNAFGGKLIDILIAASPVQVVLGSYPAGSNEEVKFDTKEPPKEDLSPPSAESQQKIESDPKEPKSLLGSFGIGLFWVRLDFLLTLS</sequence>
<dbReference type="GO" id="GO:0003680">
    <property type="term" value="F:minor groove of adenine-thymine-rich DNA binding"/>
    <property type="evidence" value="ECO:0007669"/>
    <property type="project" value="UniProtKB-UniRule"/>
</dbReference>
<reference evidence="9" key="3">
    <citation type="submission" date="2015-04" db="UniProtKB">
        <authorList>
            <consortium name="EnsemblPlants"/>
        </authorList>
    </citation>
    <scope>IDENTIFICATION</scope>
    <source>
        <strain evidence="9">cv. Jemalong A17</strain>
    </source>
</reference>
<evidence type="ECO:0000313" key="10">
    <source>
        <dbReference type="Proteomes" id="UP000002051"/>
    </source>
</evidence>
<dbReference type="EMBL" id="CM001222">
    <property type="protein sequence ID" value="KEH26004.1"/>
    <property type="molecule type" value="Genomic_DNA"/>
</dbReference>
<dbReference type="PaxDb" id="3880-AES75247"/>
<evidence type="ECO:0000259" key="7">
    <source>
        <dbReference type="Pfam" id="PF03479"/>
    </source>
</evidence>
<dbReference type="EnsemblPlants" id="KEH26004">
    <property type="protein sequence ID" value="KEH26004"/>
    <property type="gene ID" value="MTR_6g039250"/>
</dbReference>
<dbReference type="SUPFAM" id="SSF117856">
    <property type="entry name" value="AF0104/ALDC/Ptd012-like"/>
    <property type="match status" value="1"/>
</dbReference>
<evidence type="ECO:0000256" key="6">
    <source>
        <dbReference type="SAM" id="MobiDB-lite"/>
    </source>
</evidence>
<comment type="domain">
    <text evidence="5">The PPC domain mediates interactions between AHL proteins.</text>
</comment>
<evidence type="ECO:0000256" key="2">
    <source>
        <dbReference type="ARBA" id="ARBA00023125"/>
    </source>
</evidence>
<evidence type="ECO:0000256" key="4">
    <source>
        <dbReference type="ARBA" id="ARBA00023242"/>
    </source>
</evidence>
<comment type="subcellular location">
    <subcellularLocation>
        <location evidence="5">Nucleus</location>
    </subcellularLocation>
</comment>
<keyword evidence="1 5" id="KW-0805">Transcription regulation</keyword>
<keyword evidence="10" id="KW-1185">Reference proteome</keyword>
<dbReference type="Proteomes" id="UP000002051">
    <property type="component" value="Chromosome 6"/>
</dbReference>
<evidence type="ECO:0000313" key="8">
    <source>
        <dbReference type="EMBL" id="KEH26004.1"/>
    </source>
</evidence>
<evidence type="ECO:0000256" key="5">
    <source>
        <dbReference type="RuleBase" id="RU367031"/>
    </source>
</evidence>
<dbReference type="PANTHER" id="PTHR31500:SF56">
    <property type="entry name" value="AT-HOOK MOTIF NUCLEAR-LOCALIZED PROTEIN"/>
    <property type="match status" value="1"/>
</dbReference>
<proteinExistence type="predicted"/>
<name>A0A072U8B4_MEDTR</name>
<keyword evidence="3 5" id="KW-0804">Transcription</keyword>
<dbReference type="InterPro" id="IPR039605">
    <property type="entry name" value="AHL"/>
</dbReference>
<accession>A0A072U8B4</accession>
<organism evidence="8 10">
    <name type="scientific">Medicago truncatula</name>
    <name type="common">Barrel medic</name>
    <name type="synonym">Medicago tribuloides</name>
    <dbReference type="NCBI Taxonomy" id="3880"/>
    <lineage>
        <taxon>Eukaryota</taxon>
        <taxon>Viridiplantae</taxon>
        <taxon>Streptophyta</taxon>
        <taxon>Embryophyta</taxon>
        <taxon>Tracheophyta</taxon>
        <taxon>Spermatophyta</taxon>
        <taxon>Magnoliopsida</taxon>
        <taxon>eudicotyledons</taxon>
        <taxon>Gunneridae</taxon>
        <taxon>Pentapetalae</taxon>
        <taxon>rosids</taxon>
        <taxon>fabids</taxon>
        <taxon>Fabales</taxon>
        <taxon>Fabaceae</taxon>
        <taxon>Papilionoideae</taxon>
        <taxon>50 kb inversion clade</taxon>
        <taxon>NPAAA clade</taxon>
        <taxon>Hologalegina</taxon>
        <taxon>IRL clade</taxon>
        <taxon>Trifolieae</taxon>
        <taxon>Medicago</taxon>
    </lineage>
</organism>
<dbReference type="Gene3D" id="3.30.1330.80">
    <property type="entry name" value="Hypothetical protein, similar to alpha- acetolactate decarboxylase, domain 2"/>
    <property type="match status" value="1"/>
</dbReference>
<feature type="compositionally biased region" description="Basic and acidic residues" evidence="6">
    <location>
        <begin position="157"/>
        <end position="166"/>
    </location>
</feature>
<gene>
    <name evidence="8" type="ordered locus">MTR_6g039250</name>
</gene>
<evidence type="ECO:0000256" key="3">
    <source>
        <dbReference type="ARBA" id="ARBA00023163"/>
    </source>
</evidence>